<keyword evidence="7" id="KW-0547">Nucleotide-binding</keyword>
<evidence type="ECO:0000256" key="14">
    <source>
        <dbReference type="RuleBase" id="RU361169"/>
    </source>
</evidence>
<dbReference type="FunFam" id="2.40.30.130:FF:000004">
    <property type="entry name" value="Alanine--tRNA ligase"/>
    <property type="match status" value="1"/>
</dbReference>
<dbReference type="OrthoDB" id="187139at2759"/>
<dbReference type="Pfam" id="PF01411">
    <property type="entry name" value="tRNA-synt_2c"/>
    <property type="match status" value="1"/>
</dbReference>
<dbReference type="GO" id="GO:0005739">
    <property type="term" value="C:mitochondrion"/>
    <property type="evidence" value="ECO:0007669"/>
    <property type="project" value="TreeGrafter"/>
</dbReference>
<evidence type="ECO:0000313" key="20">
    <source>
        <dbReference type="Proteomes" id="UP000604825"/>
    </source>
</evidence>
<dbReference type="GO" id="GO:0002161">
    <property type="term" value="F:aminoacyl-tRNA deacylase activity"/>
    <property type="evidence" value="ECO:0007669"/>
    <property type="project" value="TreeGrafter"/>
</dbReference>
<feature type="coiled-coil region" evidence="15">
    <location>
        <begin position="787"/>
        <end position="814"/>
    </location>
</feature>
<dbReference type="InterPro" id="IPR018164">
    <property type="entry name" value="Ala-tRNA-synth_IIc_N"/>
</dbReference>
<keyword evidence="12" id="KW-0030">Aminoacyl-tRNA synthetase</keyword>
<dbReference type="GO" id="GO:0009507">
    <property type="term" value="C:chloroplast"/>
    <property type="evidence" value="ECO:0007669"/>
    <property type="project" value="TreeGrafter"/>
</dbReference>
<keyword evidence="10" id="KW-0694">RNA-binding</keyword>
<dbReference type="InterPro" id="IPR018165">
    <property type="entry name" value="Ala-tRNA-synth_IIc_core"/>
</dbReference>
<evidence type="ECO:0000259" key="18">
    <source>
        <dbReference type="PROSITE" id="PS50860"/>
    </source>
</evidence>
<dbReference type="FunFam" id="3.10.310.40:FF:000003">
    <property type="entry name" value="Alanine--tRNA ligase"/>
    <property type="match status" value="1"/>
</dbReference>
<dbReference type="GO" id="GO:0004650">
    <property type="term" value="F:polygalacturonase activity"/>
    <property type="evidence" value="ECO:0007669"/>
    <property type="project" value="InterPro"/>
</dbReference>
<dbReference type="SMART" id="SM00710">
    <property type="entry name" value="PbH1"/>
    <property type="match status" value="3"/>
</dbReference>
<keyword evidence="5" id="KW-0820">tRNA-binding</keyword>
<feature type="region of interest" description="Disordered" evidence="16">
    <location>
        <begin position="905"/>
        <end position="924"/>
    </location>
</feature>
<keyword evidence="20" id="KW-1185">Reference proteome</keyword>
<comment type="similarity">
    <text evidence="2 14">Belongs to the glycosyl hydrolase 28 family.</text>
</comment>
<dbReference type="Gene3D" id="2.160.20.10">
    <property type="entry name" value="Single-stranded right-handed beta-helix, Pectin lyase-like"/>
    <property type="match status" value="1"/>
</dbReference>
<dbReference type="Pfam" id="PF00295">
    <property type="entry name" value="Glyco_hydro_28"/>
    <property type="match status" value="1"/>
</dbReference>
<keyword evidence="9" id="KW-0067">ATP-binding</keyword>
<protein>
    <recommendedName>
        <fullName evidence="3">alanine--tRNA ligase</fullName>
        <ecNumber evidence="3">6.1.1.7</ecNumber>
    </recommendedName>
</protein>
<name>A0A811NNP2_9POAL</name>
<dbReference type="GO" id="GO:0004813">
    <property type="term" value="F:alanine-tRNA ligase activity"/>
    <property type="evidence" value="ECO:0007669"/>
    <property type="project" value="UniProtKB-EC"/>
</dbReference>
<evidence type="ECO:0000256" key="13">
    <source>
        <dbReference type="ARBA" id="ARBA00023295"/>
    </source>
</evidence>
<dbReference type="SUPFAM" id="SSF55186">
    <property type="entry name" value="ThrRS/AlaRS common domain"/>
    <property type="match status" value="1"/>
</dbReference>
<evidence type="ECO:0000256" key="2">
    <source>
        <dbReference type="ARBA" id="ARBA00008834"/>
    </source>
</evidence>
<dbReference type="EC" id="6.1.1.7" evidence="3"/>
<organism evidence="19 20">
    <name type="scientific">Miscanthus lutarioriparius</name>
    <dbReference type="NCBI Taxonomy" id="422564"/>
    <lineage>
        <taxon>Eukaryota</taxon>
        <taxon>Viridiplantae</taxon>
        <taxon>Streptophyta</taxon>
        <taxon>Embryophyta</taxon>
        <taxon>Tracheophyta</taxon>
        <taxon>Spermatophyta</taxon>
        <taxon>Magnoliopsida</taxon>
        <taxon>Liliopsida</taxon>
        <taxon>Poales</taxon>
        <taxon>Poaceae</taxon>
        <taxon>PACMAD clade</taxon>
        <taxon>Panicoideae</taxon>
        <taxon>Andropogonodae</taxon>
        <taxon>Andropogoneae</taxon>
        <taxon>Saccharinae</taxon>
        <taxon>Miscanthus</taxon>
    </lineage>
</organism>
<dbReference type="SUPFAM" id="SSF51126">
    <property type="entry name" value="Pectin lyase-like"/>
    <property type="match status" value="1"/>
</dbReference>
<dbReference type="Pfam" id="PF02272">
    <property type="entry name" value="DHHA1"/>
    <property type="match status" value="1"/>
</dbReference>
<evidence type="ECO:0000256" key="17">
    <source>
        <dbReference type="SAM" id="SignalP"/>
    </source>
</evidence>
<dbReference type="InterPro" id="IPR006626">
    <property type="entry name" value="PbH1"/>
</dbReference>
<evidence type="ECO:0000256" key="8">
    <source>
        <dbReference type="ARBA" id="ARBA00022801"/>
    </source>
</evidence>
<evidence type="ECO:0000256" key="16">
    <source>
        <dbReference type="SAM" id="MobiDB-lite"/>
    </source>
</evidence>
<evidence type="ECO:0000313" key="19">
    <source>
        <dbReference type="EMBL" id="CAD6224430.1"/>
    </source>
</evidence>
<dbReference type="InterPro" id="IPR024535">
    <property type="entry name" value="RHGA/B-epi-like_pectate_lyase"/>
</dbReference>
<dbReference type="Gene3D" id="3.30.980.10">
    <property type="entry name" value="Threonyl-trna Synthetase, Chain A, domain 2"/>
    <property type="match status" value="1"/>
</dbReference>
<dbReference type="Proteomes" id="UP000604825">
    <property type="component" value="Unassembled WGS sequence"/>
</dbReference>
<accession>A0A811NNP2</accession>
<dbReference type="InterPro" id="IPR050058">
    <property type="entry name" value="Ala-tRNA_ligase"/>
</dbReference>
<dbReference type="AlphaFoldDB" id="A0A811NNP2"/>
<dbReference type="InterPro" id="IPR009000">
    <property type="entry name" value="Transl_B-barrel_sf"/>
</dbReference>
<dbReference type="InterPro" id="IPR012947">
    <property type="entry name" value="tRNA_SAD"/>
</dbReference>
<dbReference type="GO" id="GO:0005975">
    <property type="term" value="P:carbohydrate metabolic process"/>
    <property type="evidence" value="ECO:0007669"/>
    <property type="project" value="InterPro"/>
</dbReference>
<reference evidence="19" key="1">
    <citation type="submission" date="2020-10" db="EMBL/GenBank/DDBJ databases">
        <authorList>
            <person name="Han B."/>
            <person name="Lu T."/>
            <person name="Zhao Q."/>
            <person name="Huang X."/>
            <person name="Zhao Y."/>
        </authorList>
    </citation>
    <scope>NUCLEOTIDE SEQUENCE</scope>
</reference>
<comment type="caution">
    <text evidence="19">The sequence shown here is derived from an EMBL/GenBank/DDBJ whole genome shotgun (WGS) entry which is preliminary data.</text>
</comment>
<dbReference type="GO" id="GO:0005524">
    <property type="term" value="F:ATP binding"/>
    <property type="evidence" value="ECO:0007669"/>
    <property type="project" value="UniProtKB-KW"/>
</dbReference>
<keyword evidence="17" id="KW-0732">Signal</keyword>
<sequence length="936" mass="101418">MASPPLQLAAAPLLLLLLVVVPGTRSSRVFSVADYGAAGDGSRYDTAAIQAAVDACAAAGGGRVLLPAPGNYLTATVHLRSRVVLEVPPGARLLGGTRQADYPPESRRWYLVLAENTTGAGVTGRGEINGQGGAFVVTPSEVKNVMVSWNATGDCLGDECRPRLVGFIDSKDVRIHDITLNQPAYWCLHLVRCDNTVIHNVSIFGDFNSPNNDGIDIEDSNNTIITDCHIDTGDDAICPKSITGPVYNLTATNCWIRSKSCAIKFGSASSFDFKRLVFDNITIVDAHRGLGMQIRDGGNVSDVVFSNIKMSTRYYHPLWWGRAEPIYITTCPRHPDSKEGTISDIRFINISSVSENGVFLAGSKHGLLCNLKFKNIDLTYKRWTNYTGGLYDYRPGCQEMVKHKTGGMMLEHISGLEIDNVYARAEVHDIIAGCVIEVARLDSGGTFFCRLVNVFVHVMGDVFPELKDNEKKIKDIIRDEEESFENTLAKGYEKFKKAADAVKDNGGTDAFVLWDTYGYPIDLTEVMAIDYGLTVDKEGFNASMEEARQKARNSRNKSGGNSIAMDANATAQLRKVFVAQEYITTATGDEDFGLVLESTSFYAEQGGQIFDTGSIEGSFGTFNVNNVQVFAGYVLHIGSFTKGSKVLSLGDSVICKVDYNRRTLIAPNHTFSHMLNFALREVLGDHVDQKGSIVLPEKLRFDFSHGTHITNTRDAKAFALLSEEGIAKGVRRITAVTAGCATQAMELASSIDSDINEASQLEGAFLEKKIASIKSGLDATAIPAAKKADLRGKVSKLEDELRKAKKKMGEQNIQKAVKSAMDAAEAALSGNKPFCVTHVDVGLDTTAVQEAVIKVMDQKGLPIMLFSTDEASNKAVIYAGVPPNAPSGFKVLDWLTPSIAPLKGRGGGGKNGIAQGQGSDASQLRKQWHLRTALLQ</sequence>
<keyword evidence="15" id="KW-0175">Coiled coil</keyword>
<evidence type="ECO:0000256" key="15">
    <source>
        <dbReference type="SAM" id="Coils"/>
    </source>
</evidence>
<keyword evidence="4" id="KW-0963">Cytoplasm</keyword>
<keyword evidence="6" id="KW-0436">Ligase</keyword>
<dbReference type="GO" id="GO:0000049">
    <property type="term" value="F:tRNA binding"/>
    <property type="evidence" value="ECO:0007669"/>
    <property type="project" value="UniProtKB-KW"/>
</dbReference>
<feature type="signal peptide" evidence="17">
    <location>
        <begin position="1"/>
        <end position="26"/>
    </location>
</feature>
<dbReference type="PANTHER" id="PTHR11777">
    <property type="entry name" value="ALANYL-TRNA SYNTHETASE"/>
    <property type="match status" value="1"/>
</dbReference>
<evidence type="ECO:0000256" key="4">
    <source>
        <dbReference type="ARBA" id="ARBA00022490"/>
    </source>
</evidence>
<dbReference type="InterPro" id="IPR011050">
    <property type="entry name" value="Pectin_lyase_fold/virulence"/>
</dbReference>
<keyword evidence="8 14" id="KW-0378">Hydrolase</keyword>
<proteinExistence type="inferred from homology"/>
<dbReference type="SUPFAM" id="SSF101353">
    <property type="entry name" value="Putative anticodon-binding domain of alanyl-tRNA synthetase (AlaRS)"/>
    <property type="match status" value="1"/>
</dbReference>
<evidence type="ECO:0000256" key="12">
    <source>
        <dbReference type="ARBA" id="ARBA00023146"/>
    </source>
</evidence>
<evidence type="ECO:0000256" key="5">
    <source>
        <dbReference type="ARBA" id="ARBA00022555"/>
    </source>
</evidence>
<dbReference type="InterPro" id="IPR012334">
    <property type="entry name" value="Pectin_lyas_fold"/>
</dbReference>
<dbReference type="InterPro" id="IPR018162">
    <property type="entry name" value="Ala-tRNA-ligase_IIc_anticod-bd"/>
</dbReference>
<evidence type="ECO:0000256" key="9">
    <source>
        <dbReference type="ARBA" id="ARBA00022840"/>
    </source>
</evidence>
<dbReference type="Gene3D" id="3.10.310.40">
    <property type="match status" value="1"/>
</dbReference>
<comment type="similarity">
    <text evidence="1">Belongs to the class-II aminoacyl-tRNA synthetase family. Alax-L subfamily.</text>
</comment>
<dbReference type="FunFam" id="3.30.980.10:FF:000004">
    <property type="entry name" value="Alanine--tRNA ligase, cytoplasmic"/>
    <property type="match status" value="1"/>
</dbReference>
<dbReference type="InterPro" id="IPR003156">
    <property type="entry name" value="DHHA1_dom"/>
</dbReference>
<dbReference type="Pfam" id="PF12708">
    <property type="entry name" value="Pect-lyase_RHGA_epim"/>
    <property type="match status" value="1"/>
</dbReference>
<evidence type="ECO:0000256" key="7">
    <source>
        <dbReference type="ARBA" id="ARBA00022741"/>
    </source>
</evidence>
<dbReference type="GO" id="GO:0006419">
    <property type="term" value="P:alanyl-tRNA aminoacylation"/>
    <property type="evidence" value="ECO:0007669"/>
    <property type="project" value="InterPro"/>
</dbReference>
<feature type="domain" description="Alanyl-transfer RNA synthetases family profile" evidence="18">
    <location>
        <begin position="415"/>
        <end position="710"/>
    </location>
</feature>
<evidence type="ECO:0000256" key="1">
    <source>
        <dbReference type="ARBA" id="ARBA00008429"/>
    </source>
</evidence>
<dbReference type="PROSITE" id="PS50860">
    <property type="entry name" value="AA_TRNA_LIGASE_II_ALA"/>
    <property type="match status" value="1"/>
</dbReference>
<evidence type="ECO:0000256" key="11">
    <source>
        <dbReference type="ARBA" id="ARBA00022917"/>
    </source>
</evidence>
<dbReference type="Pfam" id="PF07973">
    <property type="entry name" value="tRNA_SAD"/>
    <property type="match status" value="1"/>
</dbReference>
<evidence type="ECO:0000256" key="6">
    <source>
        <dbReference type="ARBA" id="ARBA00022598"/>
    </source>
</evidence>
<keyword evidence="13 14" id="KW-0326">Glycosidase</keyword>
<dbReference type="InterPro" id="IPR018163">
    <property type="entry name" value="Thr/Ala-tRNA-synth_IIc_edit"/>
</dbReference>
<dbReference type="EMBL" id="CAJGYO010000004">
    <property type="protein sequence ID" value="CAD6224430.1"/>
    <property type="molecule type" value="Genomic_DNA"/>
</dbReference>
<dbReference type="SUPFAM" id="SSF50447">
    <property type="entry name" value="Translation proteins"/>
    <property type="match status" value="1"/>
</dbReference>
<feature type="chain" id="PRO_5032718611" description="alanine--tRNA ligase" evidence="17">
    <location>
        <begin position="27"/>
        <end position="936"/>
    </location>
</feature>
<evidence type="ECO:0000256" key="3">
    <source>
        <dbReference type="ARBA" id="ARBA00013168"/>
    </source>
</evidence>
<keyword evidence="11" id="KW-0648">Protein biosynthesis</keyword>
<gene>
    <name evidence="19" type="ORF">NCGR_LOCUS16724</name>
</gene>
<dbReference type="SMART" id="SM00863">
    <property type="entry name" value="tRNA_SAD"/>
    <property type="match status" value="1"/>
</dbReference>
<evidence type="ECO:0000256" key="10">
    <source>
        <dbReference type="ARBA" id="ARBA00022884"/>
    </source>
</evidence>
<dbReference type="PANTHER" id="PTHR11777:SF9">
    <property type="entry name" value="ALANINE--TRNA LIGASE, CYTOPLASMIC"/>
    <property type="match status" value="1"/>
</dbReference>
<dbReference type="InterPro" id="IPR000743">
    <property type="entry name" value="Glyco_hydro_28"/>
</dbReference>
<dbReference type="Gene3D" id="2.40.30.130">
    <property type="match status" value="1"/>
</dbReference>